<protein>
    <recommendedName>
        <fullName evidence="1">MnmC-like methyltransferase domain-containing protein</fullName>
    </recommendedName>
</protein>
<comment type="caution">
    <text evidence="2">The sequence shown here is derived from an EMBL/GenBank/DDBJ whole genome shotgun (WGS) entry which is preliminary data.</text>
</comment>
<evidence type="ECO:0000313" key="3">
    <source>
        <dbReference type="Proteomes" id="UP000030136"/>
    </source>
</evidence>
<dbReference type="NCBIfam" id="NF033855">
    <property type="entry name" value="tRNA_MNMC2"/>
    <property type="match status" value="1"/>
</dbReference>
<dbReference type="GO" id="GO:0016645">
    <property type="term" value="F:oxidoreductase activity, acting on the CH-NH group of donors"/>
    <property type="evidence" value="ECO:0007669"/>
    <property type="project" value="InterPro"/>
</dbReference>
<dbReference type="GO" id="GO:0004808">
    <property type="term" value="F:tRNA (5-methylaminomethyl-2-thiouridylate)(34)-methyltransferase activity"/>
    <property type="evidence" value="ECO:0007669"/>
    <property type="project" value="InterPro"/>
</dbReference>
<dbReference type="Proteomes" id="UP000030136">
    <property type="component" value="Unassembled WGS sequence"/>
</dbReference>
<dbReference type="Gene3D" id="3.40.50.150">
    <property type="entry name" value="Vaccinia Virus protein VP39"/>
    <property type="match status" value="1"/>
</dbReference>
<organism evidence="2 3">
    <name type="scientific">Porphyromonas crevioricanis</name>
    <dbReference type="NCBI Taxonomy" id="393921"/>
    <lineage>
        <taxon>Bacteria</taxon>
        <taxon>Pseudomonadati</taxon>
        <taxon>Bacteroidota</taxon>
        <taxon>Bacteroidia</taxon>
        <taxon>Bacteroidales</taxon>
        <taxon>Porphyromonadaceae</taxon>
        <taxon>Porphyromonas</taxon>
    </lineage>
</organism>
<sequence>MSPQAEEKPFLVTTEDGSPTLYRRENKEYYHSIHGAVTESTHIFIEAGLKYHVAKLGPGCFFCSRQPLRLFELGFGTGLNALLTLAEAEKLRQRLIYYSIELHPIEVDIYEQLEYELPHSDKLLMRDYLREMHRAPWDEPIALTPYFTLHKIEGDVLRRKLPDDIDIFYMDAFSPESQSELWTLDLFKRLQQIANPGATLTTYCAKGDVRRTLLEVGFSVEKLPGPPGKRHILRATKLN</sequence>
<proteinExistence type="predicted"/>
<dbReference type="Pfam" id="PF05430">
    <property type="entry name" value="Methyltransf_30"/>
    <property type="match status" value="1"/>
</dbReference>
<dbReference type="PANTHER" id="PTHR39963">
    <property type="entry name" value="SLL0983 PROTEIN"/>
    <property type="match status" value="1"/>
</dbReference>
<dbReference type="PANTHER" id="PTHR39963:SF1">
    <property type="entry name" value="MNMC-LIKE METHYLTRANSFERASE DOMAIN-CONTAINING PROTEIN"/>
    <property type="match status" value="1"/>
</dbReference>
<dbReference type="AlphaFoldDB" id="A0AB34PFE7"/>
<reference evidence="2 3" key="1">
    <citation type="submission" date="2014-08" db="EMBL/GenBank/DDBJ databases">
        <title>Porphyromonas crevioricanis strain:COT-253_OH1447 Genome sequencing.</title>
        <authorList>
            <person name="Wallis C."/>
            <person name="Deusch O."/>
            <person name="O'Flynn C."/>
            <person name="Davis I."/>
            <person name="Jospin G."/>
            <person name="Darling A.E."/>
            <person name="Coil D.A."/>
            <person name="Alexiev A."/>
            <person name="Horsfall A."/>
            <person name="Kirkwood N."/>
            <person name="Harris S."/>
            <person name="Eisen J.A."/>
        </authorList>
    </citation>
    <scope>NUCLEOTIDE SEQUENCE [LARGE SCALE GENOMIC DNA]</scope>
    <source>
        <strain evidence="3">COT-253 OH1447</strain>
    </source>
</reference>
<evidence type="ECO:0000313" key="2">
    <source>
        <dbReference type="EMBL" id="KGN94668.1"/>
    </source>
</evidence>
<dbReference type="InterPro" id="IPR047785">
    <property type="entry name" value="tRNA_MNMC2"/>
</dbReference>
<accession>A0AB34PFE7</accession>
<name>A0AB34PFE7_9PORP</name>
<gene>
    <name evidence="2" type="ORF">HQ38_05680</name>
</gene>
<evidence type="ECO:0000259" key="1">
    <source>
        <dbReference type="Pfam" id="PF05430"/>
    </source>
</evidence>
<dbReference type="EMBL" id="JQJC01000015">
    <property type="protein sequence ID" value="KGN94668.1"/>
    <property type="molecule type" value="Genomic_DNA"/>
</dbReference>
<dbReference type="SUPFAM" id="SSF53335">
    <property type="entry name" value="S-adenosyl-L-methionine-dependent methyltransferases"/>
    <property type="match status" value="1"/>
</dbReference>
<dbReference type="InterPro" id="IPR008471">
    <property type="entry name" value="MnmC-like_methylTransf"/>
</dbReference>
<feature type="domain" description="MnmC-like methyltransferase" evidence="1">
    <location>
        <begin position="159"/>
        <end position="237"/>
    </location>
</feature>
<dbReference type="RefSeq" id="WP_023938590.1">
    <property type="nucleotide sequence ID" value="NZ_FUXH01000001.1"/>
</dbReference>
<dbReference type="InterPro" id="IPR029063">
    <property type="entry name" value="SAM-dependent_MTases_sf"/>
</dbReference>